<comment type="pathway">
    <text evidence="2 19">Cofactor biosynthesis; thiamine diphosphate biosynthesis.</text>
</comment>
<dbReference type="GO" id="GO:0000049">
    <property type="term" value="F:tRNA binding"/>
    <property type="evidence" value="ECO:0007669"/>
    <property type="project" value="UniProtKB-UniRule"/>
</dbReference>
<comment type="similarity">
    <text evidence="13 19">Belongs to the ThiI family.</text>
</comment>
<dbReference type="FunFam" id="3.40.50.620:FF:000053">
    <property type="entry name" value="Probable tRNA sulfurtransferase"/>
    <property type="match status" value="1"/>
</dbReference>
<dbReference type="InterPro" id="IPR014729">
    <property type="entry name" value="Rossmann-like_a/b/a_fold"/>
</dbReference>
<keyword evidence="20" id="KW-0175">Coiled coil</keyword>
<dbReference type="SMART" id="SM00981">
    <property type="entry name" value="THUMP"/>
    <property type="match status" value="1"/>
</dbReference>
<evidence type="ECO:0000256" key="10">
    <source>
        <dbReference type="ARBA" id="ARBA00050570"/>
    </source>
</evidence>
<dbReference type="CDD" id="cd01712">
    <property type="entry name" value="PPase_ThiI"/>
    <property type="match status" value="1"/>
</dbReference>
<sequence length="405" mass="45828">MEYDHILVRYGEMSLKRRNRSRFEQALKQNIKQKLKDFPNITVNRTRDHIYIVLNGEDHVKIMEILKGVFGIQSFSLAIKTKSELEAIREGALAAFLEAGTNARTFKITAKRGDKEFPITSQDLNHLVGSHILKNVPGLKVDVHNPDVNVRIDVRREMTFITSKVVKGAGGFPVGTNGKALLMLSGGIDSPVAGYMTMKRGVKIEAVHFYSPPYTNERAKQKVLDLAAKLSNYGGKIRLHIVPFTEIQQEIHKFIPSSYTMTAMRRMMLRIAVRIAEKNGALAIATGESLGQVASQTIESMHAINEVTNYPIIRPLIAMDKLEIIDIAKKIDTFDISIRPYEDCCTIFLPSDPKTKPKKDRINYYETKLENIEDLIEKAVNETETIEIDVNSTMVEKENEFQDLF</sequence>
<evidence type="ECO:0000256" key="17">
    <source>
        <dbReference type="ARBA" id="ARBA00077849"/>
    </source>
</evidence>
<evidence type="ECO:0000256" key="3">
    <source>
        <dbReference type="ARBA" id="ARBA00022490"/>
    </source>
</evidence>
<comment type="subcellular location">
    <subcellularLocation>
        <location evidence="1 19">Cytoplasm</location>
    </subcellularLocation>
</comment>
<evidence type="ECO:0000256" key="16">
    <source>
        <dbReference type="ARBA" id="ARBA00075337"/>
    </source>
</evidence>
<name>A0A8J8K801_9BACI</name>
<dbReference type="EC" id="2.8.1.4" evidence="14 19"/>
<dbReference type="EMBL" id="JABTTE010000005">
    <property type="protein sequence ID" value="NSL51306.1"/>
    <property type="molecule type" value="Genomic_DNA"/>
</dbReference>
<keyword evidence="7 19" id="KW-0067">ATP-binding</keyword>
<dbReference type="InterPro" id="IPR020536">
    <property type="entry name" value="ThiI_AANH"/>
</dbReference>
<dbReference type="HAMAP" id="MF_00021">
    <property type="entry name" value="ThiI"/>
    <property type="match status" value="1"/>
</dbReference>
<feature type="binding site" evidence="19">
    <location>
        <position position="287"/>
    </location>
    <ligand>
        <name>ATP</name>
        <dbReference type="ChEBI" id="CHEBI:30616"/>
    </ligand>
</feature>
<dbReference type="InterPro" id="IPR004114">
    <property type="entry name" value="THUMP_dom"/>
</dbReference>
<dbReference type="PROSITE" id="PS51165">
    <property type="entry name" value="THUMP"/>
    <property type="match status" value="1"/>
</dbReference>
<dbReference type="Proteomes" id="UP000625804">
    <property type="component" value="Unassembled WGS sequence"/>
</dbReference>
<comment type="catalytic activity">
    <reaction evidence="10 19">
        <text>[ThiI sulfur-carrier protein]-S-sulfanyl-L-cysteine + a uridine in tRNA + 2 reduced [2Fe-2S]-[ferredoxin] + ATP + H(+) = [ThiI sulfur-carrier protein]-L-cysteine + a 4-thiouridine in tRNA + 2 oxidized [2Fe-2S]-[ferredoxin] + AMP + diphosphate</text>
        <dbReference type="Rhea" id="RHEA:24176"/>
        <dbReference type="Rhea" id="RHEA-COMP:10000"/>
        <dbReference type="Rhea" id="RHEA-COMP:10001"/>
        <dbReference type="Rhea" id="RHEA-COMP:13337"/>
        <dbReference type="Rhea" id="RHEA-COMP:13338"/>
        <dbReference type="Rhea" id="RHEA-COMP:13339"/>
        <dbReference type="Rhea" id="RHEA-COMP:13340"/>
        <dbReference type="ChEBI" id="CHEBI:15378"/>
        <dbReference type="ChEBI" id="CHEBI:29950"/>
        <dbReference type="ChEBI" id="CHEBI:30616"/>
        <dbReference type="ChEBI" id="CHEBI:33019"/>
        <dbReference type="ChEBI" id="CHEBI:33737"/>
        <dbReference type="ChEBI" id="CHEBI:33738"/>
        <dbReference type="ChEBI" id="CHEBI:61963"/>
        <dbReference type="ChEBI" id="CHEBI:65315"/>
        <dbReference type="ChEBI" id="CHEBI:136798"/>
        <dbReference type="ChEBI" id="CHEBI:456215"/>
        <dbReference type="EC" id="2.8.1.4"/>
    </reaction>
</comment>
<dbReference type="InterPro" id="IPR049961">
    <property type="entry name" value="ThiI_N"/>
</dbReference>
<dbReference type="CDD" id="cd11716">
    <property type="entry name" value="THUMP_ThiI"/>
    <property type="match status" value="1"/>
</dbReference>
<evidence type="ECO:0000313" key="23">
    <source>
        <dbReference type="Proteomes" id="UP000625804"/>
    </source>
</evidence>
<dbReference type="GO" id="GO:0005829">
    <property type="term" value="C:cytosol"/>
    <property type="evidence" value="ECO:0007669"/>
    <property type="project" value="TreeGrafter"/>
</dbReference>
<dbReference type="RefSeq" id="WP_173730512.1">
    <property type="nucleotide sequence ID" value="NZ_JABTTE010000005.1"/>
</dbReference>
<comment type="function">
    <text evidence="12 19">Catalyzes the ATP-dependent transfer of a sulfur to tRNA to produce 4-thiouridine in position 8 of tRNAs, which functions as a near-UV photosensor. Also catalyzes the transfer of sulfur to the sulfur carrier protein ThiS, forming ThiS-thiocarboxylate. This is a step in the synthesis of thiazole, in the thiamine biosynthesis pathway. The sulfur is donated as persulfide by IscS.</text>
</comment>
<evidence type="ECO:0000256" key="13">
    <source>
        <dbReference type="ARBA" id="ARBA00061472"/>
    </source>
</evidence>
<evidence type="ECO:0000256" key="11">
    <source>
        <dbReference type="ARBA" id="ARBA00052330"/>
    </source>
</evidence>
<dbReference type="GO" id="GO:0140741">
    <property type="term" value="F:tRNA-uracil-4 sulfurtransferase activity"/>
    <property type="evidence" value="ECO:0007669"/>
    <property type="project" value="UniProtKB-EC"/>
</dbReference>
<dbReference type="Pfam" id="PF22025">
    <property type="entry name" value="ThiI_fer"/>
    <property type="match status" value="1"/>
</dbReference>
<evidence type="ECO:0000256" key="12">
    <source>
        <dbReference type="ARBA" id="ARBA00058382"/>
    </source>
</evidence>
<feature type="binding site" evidence="19">
    <location>
        <position position="265"/>
    </location>
    <ligand>
        <name>ATP</name>
        <dbReference type="ChEBI" id="CHEBI:30616"/>
    </ligand>
</feature>
<dbReference type="SUPFAM" id="SSF52402">
    <property type="entry name" value="Adenine nucleotide alpha hydrolases-like"/>
    <property type="match status" value="1"/>
</dbReference>
<dbReference type="InterPro" id="IPR054173">
    <property type="entry name" value="ThiI_fer"/>
</dbReference>
<evidence type="ECO:0000256" key="19">
    <source>
        <dbReference type="HAMAP-Rule" id="MF_00021"/>
    </source>
</evidence>
<evidence type="ECO:0000256" key="1">
    <source>
        <dbReference type="ARBA" id="ARBA00004496"/>
    </source>
</evidence>
<feature type="binding site" evidence="19">
    <location>
        <begin position="208"/>
        <end position="209"/>
    </location>
    <ligand>
        <name>ATP</name>
        <dbReference type="ChEBI" id="CHEBI:30616"/>
    </ligand>
</feature>
<feature type="binding site" evidence="19">
    <location>
        <begin position="183"/>
        <end position="184"/>
    </location>
    <ligand>
        <name>ATP</name>
        <dbReference type="ChEBI" id="CHEBI:30616"/>
    </ligand>
</feature>
<keyword evidence="6 19" id="KW-0547">Nucleotide-binding</keyword>
<evidence type="ECO:0000313" key="22">
    <source>
        <dbReference type="EMBL" id="NSL51306.1"/>
    </source>
</evidence>
<evidence type="ECO:0000256" key="5">
    <source>
        <dbReference type="ARBA" id="ARBA00022679"/>
    </source>
</evidence>
<keyword evidence="4 19" id="KW-0820">tRNA-binding</keyword>
<feature type="binding site" evidence="19">
    <location>
        <position position="296"/>
    </location>
    <ligand>
        <name>ATP</name>
        <dbReference type="ChEBI" id="CHEBI:30616"/>
    </ligand>
</feature>
<dbReference type="InterPro" id="IPR050102">
    <property type="entry name" value="tRNA_sulfurtransferase_ThiI"/>
</dbReference>
<dbReference type="PANTHER" id="PTHR43209">
    <property type="entry name" value="TRNA SULFURTRANSFERASE"/>
    <property type="match status" value="1"/>
</dbReference>
<dbReference type="Pfam" id="PF02926">
    <property type="entry name" value="THUMP"/>
    <property type="match status" value="1"/>
</dbReference>
<dbReference type="NCBIfam" id="TIGR00342">
    <property type="entry name" value="tRNA uracil 4-sulfurtransferase ThiI"/>
    <property type="match status" value="1"/>
</dbReference>
<dbReference type="Pfam" id="PF02568">
    <property type="entry name" value="ThiI"/>
    <property type="match status" value="1"/>
</dbReference>
<keyword evidence="23" id="KW-1185">Reference proteome</keyword>
<comment type="caution">
    <text evidence="22">The sequence shown here is derived from an EMBL/GenBank/DDBJ whole genome shotgun (WGS) entry which is preliminary data.</text>
</comment>
<dbReference type="GO" id="GO:0052837">
    <property type="term" value="P:thiazole biosynthetic process"/>
    <property type="evidence" value="ECO:0007669"/>
    <property type="project" value="TreeGrafter"/>
</dbReference>
<organism evidence="22 23">
    <name type="scientific">Calidifontibacillus erzurumensis</name>
    <dbReference type="NCBI Taxonomy" id="2741433"/>
    <lineage>
        <taxon>Bacteria</taxon>
        <taxon>Bacillati</taxon>
        <taxon>Bacillota</taxon>
        <taxon>Bacilli</taxon>
        <taxon>Bacillales</taxon>
        <taxon>Bacillaceae</taxon>
        <taxon>Calidifontibacillus/Schinkia group</taxon>
        <taxon>Calidifontibacillus</taxon>
    </lineage>
</organism>
<gene>
    <name evidence="19 22" type="primary">thiI</name>
    <name evidence="22" type="ORF">HR057_05915</name>
</gene>
<feature type="coiled-coil region" evidence="20">
    <location>
        <begin position="362"/>
        <end position="389"/>
    </location>
</feature>
<evidence type="ECO:0000259" key="21">
    <source>
        <dbReference type="PROSITE" id="PS51165"/>
    </source>
</evidence>
<keyword evidence="3 19" id="KW-0963">Cytoplasm</keyword>
<keyword evidence="9 19" id="KW-0784">Thiamine biosynthesis</keyword>
<dbReference type="Gene3D" id="3.30.2130.30">
    <property type="match status" value="1"/>
</dbReference>
<reference evidence="22" key="1">
    <citation type="submission" date="2020-06" db="EMBL/GenBank/DDBJ databases">
        <title>A novel thermopfilic bacterium from Erzurum, Turkey.</title>
        <authorList>
            <person name="Adiguzel A."/>
            <person name="Ay H."/>
            <person name="Baltaci M.O."/>
        </authorList>
    </citation>
    <scope>NUCLEOTIDE SEQUENCE</scope>
    <source>
        <strain evidence="22">P2</strain>
    </source>
</reference>
<dbReference type="GO" id="GO:0002937">
    <property type="term" value="P:tRNA 4-thiouridine biosynthesis"/>
    <property type="evidence" value="ECO:0007669"/>
    <property type="project" value="TreeGrafter"/>
</dbReference>
<evidence type="ECO:0000256" key="18">
    <source>
        <dbReference type="ARBA" id="ARBA00080570"/>
    </source>
</evidence>
<evidence type="ECO:0000256" key="8">
    <source>
        <dbReference type="ARBA" id="ARBA00022884"/>
    </source>
</evidence>
<dbReference type="GO" id="GO:0005524">
    <property type="term" value="F:ATP binding"/>
    <property type="evidence" value="ECO:0007669"/>
    <property type="project" value="UniProtKB-UniRule"/>
</dbReference>
<evidence type="ECO:0000256" key="4">
    <source>
        <dbReference type="ARBA" id="ARBA00022555"/>
    </source>
</evidence>
<proteinExistence type="inferred from homology"/>
<dbReference type="UniPathway" id="UPA00060"/>
<comment type="catalytic activity">
    <reaction evidence="11 19">
        <text>[ThiS sulfur-carrier protein]-C-terminal Gly-Gly-AMP + S-sulfanyl-L-cysteinyl-[cysteine desulfurase] + AH2 = [ThiS sulfur-carrier protein]-C-terminal-Gly-aminoethanethioate + L-cysteinyl-[cysteine desulfurase] + A + AMP + 2 H(+)</text>
        <dbReference type="Rhea" id="RHEA:43340"/>
        <dbReference type="Rhea" id="RHEA-COMP:12157"/>
        <dbReference type="Rhea" id="RHEA-COMP:12158"/>
        <dbReference type="Rhea" id="RHEA-COMP:12910"/>
        <dbReference type="Rhea" id="RHEA-COMP:19908"/>
        <dbReference type="ChEBI" id="CHEBI:13193"/>
        <dbReference type="ChEBI" id="CHEBI:15378"/>
        <dbReference type="ChEBI" id="CHEBI:17499"/>
        <dbReference type="ChEBI" id="CHEBI:29950"/>
        <dbReference type="ChEBI" id="CHEBI:61963"/>
        <dbReference type="ChEBI" id="CHEBI:90618"/>
        <dbReference type="ChEBI" id="CHEBI:232372"/>
        <dbReference type="ChEBI" id="CHEBI:456215"/>
    </reaction>
</comment>
<protein>
    <recommendedName>
        <fullName evidence="15 19">Probable tRNA sulfurtransferase</fullName>
        <ecNumber evidence="14 19">2.8.1.4</ecNumber>
    </recommendedName>
    <alternativeName>
        <fullName evidence="16 19">Sulfur carrier protein ThiS sulfurtransferase</fullName>
    </alternativeName>
    <alternativeName>
        <fullName evidence="17 19">Thiamine biosynthesis protein ThiI</fullName>
    </alternativeName>
    <alternativeName>
        <fullName evidence="18 19">tRNA 4-thiouridine synthase</fullName>
    </alternativeName>
</protein>
<dbReference type="GO" id="GO:0009228">
    <property type="term" value="P:thiamine biosynthetic process"/>
    <property type="evidence" value="ECO:0007669"/>
    <property type="project" value="UniProtKB-KW"/>
</dbReference>
<dbReference type="AlphaFoldDB" id="A0A8J8K801"/>
<evidence type="ECO:0000256" key="2">
    <source>
        <dbReference type="ARBA" id="ARBA00004948"/>
    </source>
</evidence>
<evidence type="ECO:0000256" key="6">
    <source>
        <dbReference type="ARBA" id="ARBA00022741"/>
    </source>
</evidence>
<dbReference type="InterPro" id="IPR049962">
    <property type="entry name" value="THUMP_ThiI"/>
</dbReference>
<evidence type="ECO:0000256" key="20">
    <source>
        <dbReference type="SAM" id="Coils"/>
    </source>
</evidence>
<accession>A0A8J8K801</accession>
<feature type="domain" description="THUMP" evidence="21">
    <location>
        <begin position="60"/>
        <end position="165"/>
    </location>
</feature>
<dbReference type="InterPro" id="IPR003720">
    <property type="entry name" value="tRNA_STrfase"/>
</dbReference>
<keyword evidence="8 19" id="KW-0694">RNA-binding</keyword>
<evidence type="ECO:0000256" key="9">
    <source>
        <dbReference type="ARBA" id="ARBA00022977"/>
    </source>
</evidence>
<dbReference type="Gene3D" id="3.40.50.620">
    <property type="entry name" value="HUPs"/>
    <property type="match status" value="1"/>
</dbReference>
<keyword evidence="5 19" id="KW-0808">Transferase</keyword>
<dbReference type="PANTHER" id="PTHR43209:SF1">
    <property type="entry name" value="TRNA SULFURTRANSFERASE"/>
    <property type="match status" value="1"/>
</dbReference>
<evidence type="ECO:0000256" key="7">
    <source>
        <dbReference type="ARBA" id="ARBA00022840"/>
    </source>
</evidence>
<dbReference type="SUPFAM" id="SSF143437">
    <property type="entry name" value="THUMP domain-like"/>
    <property type="match status" value="1"/>
</dbReference>
<evidence type="ECO:0000256" key="15">
    <source>
        <dbReference type="ARBA" id="ARBA00071867"/>
    </source>
</evidence>
<dbReference type="GO" id="GO:0004810">
    <property type="term" value="F:CCA tRNA nucleotidyltransferase activity"/>
    <property type="evidence" value="ECO:0007669"/>
    <property type="project" value="InterPro"/>
</dbReference>
<evidence type="ECO:0000256" key="14">
    <source>
        <dbReference type="ARBA" id="ARBA00066827"/>
    </source>
</evidence>
<dbReference type="GO" id="GO:0009229">
    <property type="term" value="P:thiamine diphosphate biosynthetic process"/>
    <property type="evidence" value="ECO:0007669"/>
    <property type="project" value="UniProtKB-UniRule"/>
</dbReference>